<evidence type="ECO:0000313" key="3">
    <source>
        <dbReference type="EMBL" id="MBB3091746.1"/>
    </source>
</evidence>
<proteinExistence type="predicted"/>
<name>A0A7W5A8U2_9ACTN</name>
<dbReference type="RefSeq" id="WP_183550551.1">
    <property type="nucleotide sequence ID" value="NZ_BMQT01000007.1"/>
</dbReference>
<dbReference type="PANTHER" id="PTHR38074:SF1">
    <property type="entry name" value="ALTERED INHERITANCE OF MITOCHONDRIA PROTEIN 24, MITOCHONDRIAL"/>
    <property type="match status" value="1"/>
</dbReference>
<dbReference type="Gene3D" id="3.60.160.10">
    <property type="entry name" value="Mitochondrial biogenesis AIM24"/>
    <property type="match status" value="1"/>
</dbReference>
<comment type="caution">
    <text evidence="3">The sequence shown here is derived from an EMBL/GenBank/DDBJ whole genome shotgun (WGS) entry which is preliminary data.</text>
</comment>
<evidence type="ECO:0000313" key="4">
    <source>
        <dbReference type="Proteomes" id="UP000577707"/>
    </source>
</evidence>
<dbReference type="SUPFAM" id="SSF51219">
    <property type="entry name" value="TRAP-like"/>
    <property type="match status" value="1"/>
</dbReference>
<feature type="compositionally biased region" description="Polar residues" evidence="1">
    <location>
        <begin position="26"/>
        <end position="56"/>
    </location>
</feature>
<dbReference type="PANTHER" id="PTHR38074">
    <property type="entry name" value="ALTERED INHERITANCE OF MITOCHONDRIA PROTEIN 24, MITOCHONDRIAL"/>
    <property type="match status" value="1"/>
</dbReference>
<dbReference type="Proteomes" id="UP000577707">
    <property type="component" value="Unassembled WGS sequence"/>
</dbReference>
<sequence length="329" mass="34233">MTDAAWYPDPTGQAELRYYDGSQWTEHVSTGGQQSTAPLTPPQASVEQEAPTQVGSAQAQAAQAAYGENAQAAYADSAQAQPAQAAASQYGQQAAQAQQPAGDPFAGISGDLIDGRFAEVQGEGAVLQNKRLLRVRVGEPFQARQGAMVAYQGNVQFKYQSGGMGKFLKRAVTGEGLSLMGVEGQGDVFLADSANEVHILRLNNSGISINGDHVLAFSGSLQWNIERVQGAGMLTGGLFNTTLRGTGWVAVTTQGDPVVLNAAEAPTFADTDAVVGWSLGLQTTLQKSMTAGALIGRGSGEAFQVAFHGAGFVIVQPSEGGRVPPHSHN</sequence>
<dbReference type="AlphaFoldDB" id="A0A7W5A8U2"/>
<evidence type="ECO:0000259" key="2">
    <source>
        <dbReference type="Pfam" id="PF10708"/>
    </source>
</evidence>
<dbReference type="Pfam" id="PF01987">
    <property type="entry name" value="AIM24"/>
    <property type="match status" value="1"/>
</dbReference>
<reference evidence="3 4" key="1">
    <citation type="submission" date="2020-08" db="EMBL/GenBank/DDBJ databases">
        <title>Genomic Encyclopedia of Type Strains, Phase III (KMG-III): the genomes of soil and plant-associated and newly described type strains.</title>
        <authorList>
            <person name="Whitman W."/>
        </authorList>
    </citation>
    <scope>NUCLEOTIDE SEQUENCE [LARGE SCALE GENOMIC DNA]</scope>
    <source>
        <strain evidence="3 4">CECT 3302</strain>
    </source>
</reference>
<organism evidence="3 4">
    <name type="scientific">Nocardioides albus</name>
    <dbReference type="NCBI Taxonomy" id="1841"/>
    <lineage>
        <taxon>Bacteria</taxon>
        <taxon>Bacillati</taxon>
        <taxon>Actinomycetota</taxon>
        <taxon>Actinomycetes</taxon>
        <taxon>Propionibacteriales</taxon>
        <taxon>Nocardioidaceae</taxon>
        <taxon>Nocardioides</taxon>
    </lineage>
</organism>
<dbReference type="Pfam" id="PF10708">
    <property type="entry name" value="DUF2510"/>
    <property type="match status" value="1"/>
</dbReference>
<dbReference type="InterPro" id="IPR036983">
    <property type="entry name" value="AIM24_sf"/>
</dbReference>
<dbReference type="InterPro" id="IPR016031">
    <property type="entry name" value="Trp_RNA-bd_attenuator-like_dom"/>
</dbReference>
<dbReference type="EMBL" id="JACHXG010000013">
    <property type="protein sequence ID" value="MBB3091746.1"/>
    <property type="molecule type" value="Genomic_DNA"/>
</dbReference>
<evidence type="ECO:0000256" key="1">
    <source>
        <dbReference type="SAM" id="MobiDB-lite"/>
    </source>
</evidence>
<feature type="region of interest" description="Disordered" evidence="1">
    <location>
        <begin position="26"/>
        <end position="57"/>
    </location>
</feature>
<accession>A0A7W5A8U2</accession>
<protein>
    <submittedName>
        <fullName evidence="3">Uncharacterized protein (AIM24 family)</fullName>
    </submittedName>
</protein>
<dbReference type="InterPro" id="IPR002838">
    <property type="entry name" value="AIM24"/>
</dbReference>
<gene>
    <name evidence="3" type="ORF">FHS12_004722</name>
</gene>
<keyword evidence="4" id="KW-1185">Reference proteome</keyword>
<dbReference type="InterPro" id="IPR018929">
    <property type="entry name" value="DUF2510"/>
</dbReference>
<feature type="domain" description="DUF2510" evidence="2">
    <location>
        <begin position="4"/>
        <end position="34"/>
    </location>
</feature>